<keyword evidence="8 9" id="KW-0472">Membrane</keyword>
<dbReference type="PANTHER" id="PTHR32063:SF76">
    <property type="entry name" value="EFFLUX PUMP MEMBRANE TRANSPORTER"/>
    <property type="match status" value="1"/>
</dbReference>
<keyword evidence="7 9" id="KW-1133">Transmembrane helix</keyword>
<dbReference type="SUPFAM" id="SSF82693">
    <property type="entry name" value="Multidrug efflux transporter AcrB pore domain, PN1, PN2, PC1 and PC2 subdomains"/>
    <property type="match status" value="3"/>
</dbReference>
<dbReference type="InterPro" id="IPR027463">
    <property type="entry name" value="AcrB_DN_DC_subdom"/>
</dbReference>
<evidence type="ECO:0000256" key="3">
    <source>
        <dbReference type="ARBA" id="ARBA00022448"/>
    </source>
</evidence>
<organism evidence="10">
    <name type="scientific">hydrothermal vent metagenome</name>
    <dbReference type="NCBI Taxonomy" id="652676"/>
    <lineage>
        <taxon>unclassified sequences</taxon>
        <taxon>metagenomes</taxon>
        <taxon>ecological metagenomes</taxon>
    </lineage>
</organism>
<feature type="transmembrane region" description="Helical" evidence="9">
    <location>
        <begin position="969"/>
        <end position="990"/>
    </location>
</feature>
<dbReference type="FunFam" id="3.30.70.1430:FF:000001">
    <property type="entry name" value="Efflux pump membrane transporter"/>
    <property type="match status" value="1"/>
</dbReference>
<keyword evidence="5" id="KW-0997">Cell inner membrane</keyword>
<dbReference type="GO" id="GO:0005886">
    <property type="term" value="C:plasma membrane"/>
    <property type="evidence" value="ECO:0007669"/>
    <property type="project" value="UniProtKB-SubCell"/>
</dbReference>
<feature type="transmembrane region" description="Helical" evidence="9">
    <location>
        <begin position="927"/>
        <end position="949"/>
    </location>
</feature>
<feature type="transmembrane region" description="Helical" evidence="9">
    <location>
        <begin position="473"/>
        <end position="500"/>
    </location>
</feature>
<feature type="transmembrane region" description="Helical" evidence="9">
    <location>
        <begin position="899"/>
        <end position="921"/>
    </location>
</feature>
<dbReference type="SUPFAM" id="SSF82714">
    <property type="entry name" value="Multidrug efflux transporter AcrB TolC docking domain, DN and DC subdomains"/>
    <property type="match status" value="2"/>
</dbReference>
<dbReference type="AlphaFoldDB" id="A0A1W1CIT0"/>
<evidence type="ECO:0000313" key="10">
    <source>
        <dbReference type="EMBL" id="SFV65602.1"/>
    </source>
</evidence>
<evidence type="ECO:0000256" key="7">
    <source>
        <dbReference type="ARBA" id="ARBA00022989"/>
    </source>
</evidence>
<feature type="transmembrane region" description="Helical" evidence="9">
    <location>
        <begin position="394"/>
        <end position="415"/>
    </location>
</feature>
<dbReference type="InterPro" id="IPR004764">
    <property type="entry name" value="MdtF-like"/>
</dbReference>
<sequence length="1048" mass="114902">MFSVTFIKRPILAIVISLIIIISGLVSLGILPISEYPDVAPPTVNVSATYTGANAFVVEDTVTRVLEDKLNGIKGVIYMDSSSTSSGKSSINIYFQPGYNIDIGAVDVQNKVATATASLPPEVVSQGIIVDKQSPSIVCLITITGDKRYDASFLSNFVNINVLDEIKRIPGVGKAENMGEKKYSIRVWLNPDKIKALQLTPADIVNAIKSQNKQASIGKIGGMPTFKDQKQEFTLTTQGRLSDVAEFKNIVLKHKEDGSLVYLSDVSRVILGSESYDWNAISNKRPAGLIGVYQLGDANALEIRQKVQETMERLQKRFPEGIKWSVPYDTTKYVKVAIHNVVLNLLTAVGLVILIIFVFLGSWRPTVIASVAIPVSLIGTFAVMQIAHGFSINFLTLFGLILAIGIVVDDVILVVENVEVLLEKEPDLTVPQVVKKSMIELIGPIISTTLVLVAVFVPVSLLPGITGALYQQFALTISFAVMISSLNALTLSPALSSIIIKRRKKGEEKFIFFKKFDEVFEKITKKYTAAITFFIKIRFIVLAAIVAIFYATYYLFTISPTGFVPSEDKGVCIVSASLKPGTSLTQTEKLRKEIEKRLYKIPEIKNVVLIDGYNIVTSSLDSASVAMFVSLKDWSKRTKPDQSVNAVISKIRAATADISDANIAAFNLPGIPGIGSVGGFDFRLQDYLSGDLDLFKHYADEVIKEANKDPRISHAFTTFAINYPMYDIIIDREKANALGVNMAELFSTMQIYLGSVYVNDFTKFGKVFRVFVQADKNYRSAKSDINKLYVKNLKGKMVPLSALIKVKEIIGPQNLSHYNMYRSIQINGSAAPGYSSGDAMKAMQEIAERVLPQGYGYEWSGMSYQEKLAGNAQIYVVIFVTLVVFLVLAAQYESWILPLMILLSVPMVIGGAVGGLLLMGIPLNTFAQVGLVLLVALAAKNAILIVEFAKELRESGQSIIDAAINAGKLRFRAIMMTILSFLFGIFPLAFATGAGAITQQSIGIVLMFGMVAATFISTLFVPVLYVLLETMREKFVNVEDEVARRESL</sequence>
<evidence type="ECO:0000256" key="2">
    <source>
        <dbReference type="ARBA" id="ARBA00010942"/>
    </source>
</evidence>
<feature type="transmembrane region" description="Helical" evidence="9">
    <location>
        <begin position="341"/>
        <end position="360"/>
    </location>
</feature>
<dbReference type="Gene3D" id="3.30.70.1440">
    <property type="entry name" value="Multidrug efflux transporter AcrB pore domain"/>
    <property type="match status" value="1"/>
</dbReference>
<dbReference type="GO" id="GO:0009636">
    <property type="term" value="P:response to toxic substance"/>
    <property type="evidence" value="ECO:0007669"/>
    <property type="project" value="UniProtKB-ARBA"/>
</dbReference>
<dbReference type="Pfam" id="PF00873">
    <property type="entry name" value="ACR_tran"/>
    <property type="match status" value="1"/>
</dbReference>
<dbReference type="Gene3D" id="3.30.70.1320">
    <property type="entry name" value="Multidrug efflux transporter AcrB pore domain like"/>
    <property type="match status" value="1"/>
</dbReference>
<keyword evidence="4" id="KW-1003">Cell membrane</keyword>
<dbReference type="Gene3D" id="1.20.1640.10">
    <property type="entry name" value="Multidrug efflux transporter AcrB transmembrane domain"/>
    <property type="match status" value="2"/>
</dbReference>
<feature type="transmembrane region" description="Helical" evidence="9">
    <location>
        <begin position="441"/>
        <end position="461"/>
    </location>
</feature>
<evidence type="ECO:0000256" key="4">
    <source>
        <dbReference type="ARBA" id="ARBA00022475"/>
    </source>
</evidence>
<dbReference type="GO" id="GO:0015562">
    <property type="term" value="F:efflux transmembrane transporter activity"/>
    <property type="evidence" value="ECO:0007669"/>
    <property type="project" value="InterPro"/>
</dbReference>
<dbReference type="PRINTS" id="PR00702">
    <property type="entry name" value="ACRIFLAVINRP"/>
</dbReference>
<evidence type="ECO:0000256" key="8">
    <source>
        <dbReference type="ARBA" id="ARBA00023136"/>
    </source>
</evidence>
<keyword evidence="6 9" id="KW-0812">Transmembrane</keyword>
<dbReference type="Gene3D" id="3.30.70.1430">
    <property type="entry name" value="Multidrug efflux transporter AcrB pore domain"/>
    <property type="match status" value="2"/>
</dbReference>
<dbReference type="NCBIfam" id="TIGR00915">
    <property type="entry name" value="2A0602"/>
    <property type="match status" value="1"/>
</dbReference>
<feature type="transmembrane region" description="Helical" evidence="9">
    <location>
        <begin position="872"/>
        <end position="892"/>
    </location>
</feature>
<feature type="transmembrane region" description="Helical" evidence="9">
    <location>
        <begin position="12"/>
        <end position="33"/>
    </location>
</feature>
<feature type="transmembrane region" description="Helical" evidence="9">
    <location>
        <begin position="1002"/>
        <end position="1028"/>
    </location>
</feature>
<name>A0A1W1CIT0_9ZZZZ</name>
<reference evidence="10" key="1">
    <citation type="submission" date="2016-10" db="EMBL/GenBank/DDBJ databases">
        <authorList>
            <person name="de Groot N.N."/>
        </authorList>
    </citation>
    <scope>NUCLEOTIDE SEQUENCE</scope>
</reference>
<dbReference type="EMBL" id="FPHK01000093">
    <property type="protein sequence ID" value="SFV65602.1"/>
    <property type="molecule type" value="Genomic_DNA"/>
</dbReference>
<dbReference type="GO" id="GO:0042910">
    <property type="term" value="F:xenobiotic transmembrane transporter activity"/>
    <property type="evidence" value="ECO:0007669"/>
    <property type="project" value="TreeGrafter"/>
</dbReference>
<dbReference type="Gene3D" id="3.30.2090.10">
    <property type="entry name" value="Multidrug efflux transporter AcrB TolC docking domain, DN and DC subdomains"/>
    <property type="match status" value="2"/>
</dbReference>
<comment type="subcellular location">
    <subcellularLocation>
        <location evidence="1">Cell inner membrane</location>
        <topology evidence="1">Multi-pass membrane protein</topology>
    </subcellularLocation>
</comment>
<evidence type="ECO:0000256" key="5">
    <source>
        <dbReference type="ARBA" id="ARBA00022519"/>
    </source>
</evidence>
<dbReference type="SUPFAM" id="SSF82866">
    <property type="entry name" value="Multidrug efflux transporter AcrB transmembrane domain"/>
    <property type="match status" value="2"/>
</dbReference>
<gene>
    <name evidence="10" type="ORF">MNB_SM-6-1021</name>
</gene>
<proteinExistence type="inferred from homology"/>
<dbReference type="PANTHER" id="PTHR32063">
    <property type="match status" value="1"/>
</dbReference>
<evidence type="ECO:0000256" key="9">
    <source>
        <dbReference type="SAM" id="Phobius"/>
    </source>
</evidence>
<keyword evidence="3" id="KW-0813">Transport</keyword>
<feature type="transmembrane region" description="Helical" evidence="9">
    <location>
        <begin position="367"/>
        <end position="388"/>
    </location>
</feature>
<comment type="similarity">
    <text evidence="2">Belongs to the resistance-nodulation-cell division (RND) (TC 2.A.6) family.</text>
</comment>
<accession>A0A1W1CIT0</accession>
<evidence type="ECO:0000256" key="1">
    <source>
        <dbReference type="ARBA" id="ARBA00004429"/>
    </source>
</evidence>
<protein>
    <submittedName>
        <fullName evidence="10">RND efflux system, inner membrane transporter CmeB</fullName>
    </submittedName>
</protein>
<dbReference type="InterPro" id="IPR001036">
    <property type="entry name" value="Acrflvin-R"/>
</dbReference>
<evidence type="ECO:0000256" key="6">
    <source>
        <dbReference type="ARBA" id="ARBA00022692"/>
    </source>
</evidence>
<feature type="transmembrane region" description="Helical" evidence="9">
    <location>
        <begin position="533"/>
        <end position="556"/>
    </location>
</feature>